<evidence type="ECO:0000256" key="1">
    <source>
        <dbReference type="ARBA" id="ARBA00006133"/>
    </source>
</evidence>
<dbReference type="GO" id="GO:0042162">
    <property type="term" value="F:telomeric DNA binding"/>
    <property type="evidence" value="ECO:0007669"/>
    <property type="project" value="TreeGrafter"/>
</dbReference>
<dbReference type="GO" id="GO:0051083">
    <property type="term" value="P:'de novo' cotranslational protein folding"/>
    <property type="evidence" value="ECO:0007669"/>
    <property type="project" value="TreeGrafter"/>
</dbReference>
<dbReference type="Proteomes" id="UP000224854">
    <property type="component" value="Unassembled WGS sequence"/>
</dbReference>
<feature type="region of interest" description="Disordered" evidence="2">
    <location>
        <begin position="506"/>
        <end position="570"/>
    </location>
</feature>
<feature type="compositionally biased region" description="Low complexity" evidence="2">
    <location>
        <begin position="511"/>
        <end position="525"/>
    </location>
</feature>
<dbReference type="InterPro" id="IPR051970">
    <property type="entry name" value="TEL2_Regulation"/>
</dbReference>
<dbReference type="EMBL" id="NJEU01000099">
    <property type="protein sequence ID" value="PHH81746.1"/>
    <property type="molecule type" value="Genomic_DNA"/>
</dbReference>
<dbReference type="PANTHER" id="PTHR15830:SF10">
    <property type="entry name" value="TELOMERE LENGTH REGULATION PROTEIN TEL2 HOMOLOG"/>
    <property type="match status" value="1"/>
</dbReference>
<evidence type="ECO:0000256" key="2">
    <source>
        <dbReference type="SAM" id="MobiDB-lite"/>
    </source>
</evidence>
<comment type="similarity">
    <text evidence="1">Belongs to the TEL2 family.</text>
</comment>
<feature type="region of interest" description="Disordered" evidence="2">
    <location>
        <begin position="1"/>
        <end position="31"/>
    </location>
</feature>
<dbReference type="GO" id="GO:0005829">
    <property type="term" value="C:cytosol"/>
    <property type="evidence" value="ECO:0007669"/>
    <property type="project" value="TreeGrafter"/>
</dbReference>
<dbReference type="InterPro" id="IPR038528">
    <property type="entry name" value="TEL2_C_sf"/>
</dbReference>
<name>A0A2C5ZP18_9HYPO</name>
<dbReference type="Pfam" id="PF10193">
    <property type="entry name" value="Telomere_reg-2"/>
    <property type="match status" value="1"/>
</dbReference>
<sequence>MAMVSTSHVGVLSEQSHDAPKVNAKQSTSPDDALELLRSQPSYDALMALLKLLQCHDSAPGQDRGFNLHAPGPKNAAIVHVLVSEIVPSYWAVLQDDTPGTHGSLVGHDVELLLGSLRSVTGLNALTASIRALVRESQSGQANAKRPDIGLNLASYLHLLSLLLAGDHALHTLWCNSISSLGDASMRKTQWQHATSLIAGGRILGAAAEASAVVGGQSRWIADGAEFSKWIGRNVASWAREQPDGQEMAFCADLFHRSMSLGYAECLSRVVIGQLLLCQPATPCAFSALCLAHAHESKQMLARLLDYLSERYLNHDAAKTTPSAVAGLLHALATQKASFISLLVEWCTASSGAGLGQGVGIRRAVMAVIATDREAVTSVVEKSLAQFGDQLYVRHAAMLQQQVHAQLLLLSAGYLARLWPIKLAMLLRSAAYLNAMTNRIAATQPRARFLGIVVGEALSALADNKAGKLDFDMDECKTDEAEWLKGLTTTCDTIKPYTSLFAASGTSQHISSSPSVSPSRPASTRPESKPPRPKDAPPRAIIEEIHSSDDDDQELTPYAKDSDREDSDQDATLVRRIKLKAPVYIRDLVAFLRDSDNYDKQKLAIETAPVLIRRKANYGTELSAHAQELAGLLVGLDDKFEVDHFVHRRQRAMVALVVSQPTTMAPCFARSFFEGDYSLSQRVSILVALGLAARELAGHQESEDQSLASFASQKLPPKIEQLYLDSPPPSATSQTPSHLKALPRNALDSIATSLAASLLDPIAAEAADAATGPNVLKLQTFAARYKSKPRPAPRLRAVPNTTAALIANYFFFPLTAHFQQALRSPRPVVLNPALLTLYLETLAILVDAAGPSTLPLPQLTSELWDLLLRVRVHVVDDLTPLSGWFVAMSVLLDVNANNARRLCTEHGRDLLETREWVSGVFARIQDTGAESDLQALAAGLLIKLGQTVDKFQALLMGNMTT</sequence>
<protein>
    <recommendedName>
        <fullName evidence="3">Telomere length regulation protein conserved domain-containing protein</fullName>
    </recommendedName>
</protein>
<reference evidence="4 5" key="1">
    <citation type="submission" date="2017-06" db="EMBL/GenBank/DDBJ databases">
        <title>Ant-infecting Ophiocordyceps genomes reveal a high diversity of potential behavioral manipulation genes and a possible major role for enterotoxins.</title>
        <authorList>
            <person name="De Bekker C."/>
            <person name="Evans H.C."/>
            <person name="Brachmann A."/>
            <person name="Hughes D.P."/>
        </authorList>
    </citation>
    <scope>NUCLEOTIDE SEQUENCE [LARGE SCALE GENOMIC DNA]</scope>
    <source>
        <strain evidence="4 5">1348a</strain>
    </source>
</reference>
<comment type="caution">
    <text evidence="4">The sequence shown here is derived from an EMBL/GenBank/DDBJ whole genome shotgun (WGS) entry which is preliminary data.</text>
</comment>
<evidence type="ECO:0000313" key="4">
    <source>
        <dbReference type="EMBL" id="PHH81746.1"/>
    </source>
</evidence>
<dbReference type="InterPro" id="IPR019337">
    <property type="entry name" value="Telomere_length_regulation_dom"/>
</dbReference>
<evidence type="ECO:0000313" key="5">
    <source>
        <dbReference type="Proteomes" id="UP000224854"/>
    </source>
</evidence>
<keyword evidence="5" id="KW-1185">Reference proteome</keyword>
<dbReference type="PANTHER" id="PTHR15830">
    <property type="entry name" value="TELOMERE LENGTH REGULATION PROTEIN TEL2 FAMILY MEMBER"/>
    <property type="match status" value="1"/>
</dbReference>
<proteinExistence type="inferred from homology"/>
<dbReference type="Gene3D" id="1.25.40.720">
    <property type="entry name" value="Telomere length regulation protein 2, C-terminal domain"/>
    <property type="match status" value="2"/>
</dbReference>
<evidence type="ECO:0000259" key="3">
    <source>
        <dbReference type="Pfam" id="PF10193"/>
    </source>
</evidence>
<dbReference type="AlphaFoldDB" id="A0A2C5ZP18"/>
<feature type="compositionally biased region" description="Basic and acidic residues" evidence="2">
    <location>
        <begin position="526"/>
        <end position="548"/>
    </location>
</feature>
<accession>A0A2C5ZP18</accession>
<gene>
    <name evidence="4" type="ORF">CDD82_7964</name>
</gene>
<feature type="domain" description="Telomere length regulation protein conserved" evidence="3">
    <location>
        <begin position="582"/>
        <end position="693"/>
    </location>
</feature>
<dbReference type="OrthoDB" id="10258062at2759"/>
<dbReference type="GO" id="GO:0051879">
    <property type="term" value="F:Hsp90 protein binding"/>
    <property type="evidence" value="ECO:0007669"/>
    <property type="project" value="TreeGrafter"/>
</dbReference>
<organism evidence="4 5">
    <name type="scientific">Ophiocordyceps australis</name>
    <dbReference type="NCBI Taxonomy" id="1399860"/>
    <lineage>
        <taxon>Eukaryota</taxon>
        <taxon>Fungi</taxon>
        <taxon>Dikarya</taxon>
        <taxon>Ascomycota</taxon>
        <taxon>Pezizomycotina</taxon>
        <taxon>Sordariomycetes</taxon>
        <taxon>Hypocreomycetidae</taxon>
        <taxon>Hypocreales</taxon>
        <taxon>Ophiocordycipitaceae</taxon>
        <taxon>Ophiocordyceps</taxon>
    </lineage>
</organism>